<dbReference type="Pfam" id="PF07690">
    <property type="entry name" value="MFS_1"/>
    <property type="match status" value="1"/>
</dbReference>
<evidence type="ECO:0000259" key="7">
    <source>
        <dbReference type="PROSITE" id="PS50850"/>
    </source>
</evidence>
<dbReference type="CDD" id="cd17393">
    <property type="entry name" value="MFS_MosC_like"/>
    <property type="match status" value="1"/>
</dbReference>
<dbReference type="OrthoDB" id="9809599at2"/>
<feature type="transmembrane region" description="Helical" evidence="6">
    <location>
        <begin position="218"/>
        <end position="239"/>
    </location>
</feature>
<reference evidence="9 10" key="1">
    <citation type="submission" date="2019-09" db="EMBL/GenBank/DDBJ databases">
        <title>Serinicoccus pratensis sp. nov., isolated from meadow soil.</title>
        <authorList>
            <person name="Zhang W."/>
        </authorList>
    </citation>
    <scope>NUCLEOTIDE SEQUENCE [LARGE SCALE GENOMIC DNA]</scope>
    <source>
        <strain evidence="9 10">W204</strain>
    </source>
</reference>
<dbReference type="Proteomes" id="UP000326546">
    <property type="component" value="Chromosome"/>
</dbReference>
<dbReference type="InterPro" id="IPR016181">
    <property type="entry name" value="Acyl_CoA_acyltransferase"/>
</dbReference>
<organism evidence="9 10">
    <name type="scientific">Ornithinimicrobium pratense</name>
    <dbReference type="NCBI Taxonomy" id="2593973"/>
    <lineage>
        <taxon>Bacteria</taxon>
        <taxon>Bacillati</taxon>
        <taxon>Actinomycetota</taxon>
        <taxon>Actinomycetes</taxon>
        <taxon>Micrococcales</taxon>
        <taxon>Ornithinimicrobiaceae</taxon>
        <taxon>Ornithinimicrobium</taxon>
    </lineage>
</organism>
<evidence type="ECO:0000259" key="8">
    <source>
        <dbReference type="PROSITE" id="PS51186"/>
    </source>
</evidence>
<dbReference type="Pfam" id="PF13302">
    <property type="entry name" value="Acetyltransf_3"/>
    <property type="match status" value="1"/>
</dbReference>
<feature type="transmembrane region" description="Helical" evidence="6">
    <location>
        <begin position="99"/>
        <end position="116"/>
    </location>
</feature>
<evidence type="ECO:0000313" key="10">
    <source>
        <dbReference type="Proteomes" id="UP000326546"/>
    </source>
</evidence>
<proteinExistence type="predicted"/>
<dbReference type="SUPFAM" id="SSF103473">
    <property type="entry name" value="MFS general substrate transporter"/>
    <property type="match status" value="1"/>
</dbReference>
<feature type="transmembrane region" description="Helical" evidence="6">
    <location>
        <begin position="370"/>
        <end position="391"/>
    </location>
</feature>
<keyword evidence="10" id="KW-1185">Reference proteome</keyword>
<feature type="transmembrane region" description="Helical" evidence="6">
    <location>
        <begin position="46"/>
        <end position="63"/>
    </location>
</feature>
<dbReference type="CDD" id="cd04301">
    <property type="entry name" value="NAT_SF"/>
    <property type="match status" value="1"/>
</dbReference>
<dbReference type="InterPro" id="IPR020846">
    <property type="entry name" value="MFS_dom"/>
</dbReference>
<accession>A0A5J6V8D3</accession>
<feature type="transmembrane region" description="Helical" evidence="6">
    <location>
        <begin position="282"/>
        <end position="301"/>
    </location>
</feature>
<dbReference type="Gene3D" id="3.40.630.30">
    <property type="match status" value="1"/>
</dbReference>
<gene>
    <name evidence="9" type="ORF">FY030_12480</name>
</gene>
<keyword evidence="4 6" id="KW-0472">Membrane</keyword>
<dbReference type="PROSITE" id="PS50850">
    <property type="entry name" value="MFS"/>
    <property type="match status" value="1"/>
</dbReference>
<feature type="transmembrane region" description="Helical" evidence="6">
    <location>
        <begin position="307"/>
        <end position="327"/>
    </location>
</feature>
<feature type="domain" description="N-acetyltransferase" evidence="8">
    <location>
        <begin position="398"/>
        <end position="562"/>
    </location>
</feature>
<evidence type="ECO:0000256" key="4">
    <source>
        <dbReference type="ARBA" id="ARBA00023136"/>
    </source>
</evidence>
<feature type="transmembrane region" description="Helical" evidence="6">
    <location>
        <begin position="339"/>
        <end position="358"/>
    </location>
</feature>
<keyword evidence="2 6" id="KW-0812">Transmembrane</keyword>
<evidence type="ECO:0000256" key="3">
    <source>
        <dbReference type="ARBA" id="ARBA00022989"/>
    </source>
</evidence>
<feature type="transmembrane region" description="Helical" evidence="6">
    <location>
        <begin position="75"/>
        <end position="93"/>
    </location>
</feature>
<dbReference type="PANTHER" id="PTHR23514">
    <property type="entry name" value="BYPASS OF STOP CODON PROTEIN 6"/>
    <property type="match status" value="1"/>
</dbReference>
<dbReference type="PANTHER" id="PTHR23514:SF13">
    <property type="entry name" value="INNER MEMBRANE PROTEIN YBJJ"/>
    <property type="match status" value="1"/>
</dbReference>
<evidence type="ECO:0000256" key="6">
    <source>
        <dbReference type="SAM" id="Phobius"/>
    </source>
</evidence>
<dbReference type="AlphaFoldDB" id="A0A5J6V8D3"/>
<dbReference type="InterPro" id="IPR011701">
    <property type="entry name" value="MFS"/>
</dbReference>
<feature type="transmembrane region" description="Helical" evidence="6">
    <location>
        <begin position="251"/>
        <end position="270"/>
    </location>
</feature>
<protein>
    <submittedName>
        <fullName evidence="9">MFS transporter</fullName>
    </submittedName>
</protein>
<dbReference type="GO" id="GO:0016747">
    <property type="term" value="F:acyltransferase activity, transferring groups other than amino-acyl groups"/>
    <property type="evidence" value="ECO:0007669"/>
    <property type="project" value="InterPro"/>
</dbReference>
<dbReference type="GO" id="GO:0005886">
    <property type="term" value="C:plasma membrane"/>
    <property type="evidence" value="ECO:0007669"/>
    <property type="project" value="UniProtKB-SubCell"/>
</dbReference>
<dbReference type="RefSeq" id="WP_158061785.1">
    <property type="nucleotide sequence ID" value="NZ_CP044427.1"/>
</dbReference>
<feature type="transmembrane region" description="Helical" evidence="6">
    <location>
        <begin position="162"/>
        <end position="180"/>
    </location>
</feature>
<dbReference type="PROSITE" id="PS51186">
    <property type="entry name" value="GNAT"/>
    <property type="match status" value="1"/>
</dbReference>
<name>A0A5J6V8D3_9MICO</name>
<dbReference type="InterPro" id="IPR000182">
    <property type="entry name" value="GNAT_dom"/>
</dbReference>
<evidence type="ECO:0000313" key="9">
    <source>
        <dbReference type="EMBL" id="QFG69411.1"/>
    </source>
</evidence>
<evidence type="ECO:0000256" key="5">
    <source>
        <dbReference type="SAM" id="MobiDB-lite"/>
    </source>
</evidence>
<dbReference type="EMBL" id="CP044427">
    <property type="protein sequence ID" value="QFG69411.1"/>
    <property type="molecule type" value="Genomic_DNA"/>
</dbReference>
<dbReference type="SUPFAM" id="SSF55729">
    <property type="entry name" value="Acyl-CoA N-acyltransferases (Nat)"/>
    <property type="match status" value="1"/>
</dbReference>
<feature type="transmembrane region" description="Helical" evidence="6">
    <location>
        <begin position="137"/>
        <end position="156"/>
    </location>
</feature>
<feature type="domain" description="Major facilitator superfamily (MFS) profile" evidence="7">
    <location>
        <begin position="10"/>
        <end position="394"/>
    </location>
</feature>
<dbReference type="KEGG" id="serw:FY030_12480"/>
<dbReference type="GO" id="GO:0022857">
    <property type="term" value="F:transmembrane transporter activity"/>
    <property type="evidence" value="ECO:0007669"/>
    <property type="project" value="InterPro"/>
</dbReference>
<comment type="subcellular location">
    <subcellularLocation>
        <location evidence="1">Cell membrane</location>
        <topology evidence="1">Multi-pass membrane protein</topology>
    </subcellularLocation>
</comment>
<dbReference type="InterPro" id="IPR036259">
    <property type="entry name" value="MFS_trans_sf"/>
</dbReference>
<evidence type="ECO:0000256" key="2">
    <source>
        <dbReference type="ARBA" id="ARBA00022692"/>
    </source>
</evidence>
<keyword evidence="3 6" id="KW-1133">Transmembrane helix</keyword>
<evidence type="ECO:0000256" key="1">
    <source>
        <dbReference type="ARBA" id="ARBA00004651"/>
    </source>
</evidence>
<sequence>MPRTRPGGGSVPAVLAVFAAAGFAMGQTLSRLPAVRDQLDAGPGELGLALMGMGAGSLLAMPFSGRLVDRFGSRAVVSVTVVLACLGWASVAVAPSVPVLLATLVLTGVNVGVWDVTMNIQGAHVERRRARAWMPQFHAGFSGGAVLGAGSGALAAHLGIGLVQLPVLAALAAVVGVVGARHFVREDDDDAGDAQGPEGAAQAHDQSPARPGITRPEVLIGLVALAAALAEGAANDWLALLLVDVHRAPEAFGALTLTAFNLTMMVGRLLGGPATDRFGRDVVVRTGGVLAVLGILVVVLVPSLTLALLGGLLWGLGISTIFPAAMSAAGEVPGRGNRAITVVSTIAYGAFLFGAPAIGLLAEWAGLDRALFLVVGFLALMVLLAPVMKVAGYGDMSLTLRPPTAADEAAMRRMHEQLAEEGFQFLLADGPWPHVLAQIEWESRGVGLPEGRVPADFLVAEVDGQPVGRVSIRHRLNDFLLQEGGHIGYAVAPEFRRRGYATEIVREAVKRLAALGVDRVLITCDDGNHASAGTIEKAGGVLEDVRPTAAGPAKRRYWIQAR</sequence>
<dbReference type="InterPro" id="IPR051788">
    <property type="entry name" value="MFS_Transporter"/>
</dbReference>
<feature type="region of interest" description="Disordered" evidence="5">
    <location>
        <begin position="188"/>
        <end position="211"/>
    </location>
</feature>
<dbReference type="Gene3D" id="1.20.1250.20">
    <property type="entry name" value="MFS general substrate transporter like domains"/>
    <property type="match status" value="2"/>
</dbReference>